<evidence type="ECO:0000256" key="5">
    <source>
        <dbReference type="ARBA" id="ARBA00022729"/>
    </source>
</evidence>
<comment type="caution">
    <text evidence="15">The sequence shown here is derived from an EMBL/GenBank/DDBJ whole genome shotgun (WGS) entry which is preliminary data.</text>
</comment>
<dbReference type="SMART" id="SM00656">
    <property type="entry name" value="Amb_all"/>
    <property type="match status" value="1"/>
</dbReference>
<dbReference type="EMBL" id="CAIJEO010000002">
    <property type="protein sequence ID" value="CAD0085762.1"/>
    <property type="molecule type" value="Genomic_DNA"/>
</dbReference>
<proteinExistence type="inferred from homology"/>
<evidence type="ECO:0000256" key="6">
    <source>
        <dbReference type="ARBA" id="ARBA00022801"/>
    </source>
</evidence>
<dbReference type="InterPro" id="IPR002022">
    <property type="entry name" value="Pec_lyase"/>
</dbReference>
<evidence type="ECO:0000313" key="16">
    <source>
        <dbReference type="Proteomes" id="UP000714618"/>
    </source>
</evidence>
<feature type="transmembrane region" description="Helical" evidence="13">
    <location>
        <begin position="653"/>
        <end position="672"/>
    </location>
</feature>
<evidence type="ECO:0000256" key="11">
    <source>
        <dbReference type="ARBA" id="ARBA00036818"/>
    </source>
</evidence>
<comment type="similarity">
    <text evidence="2 12">Belongs to the polysaccharide lyase 1 family.</text>
</comment>
<dbReference type="AlphaFoldDB" id="A0A9N8P8H9"/>
<dbReference type="FunFam" id="2.160.20.10:FF:000003">
    <property type="entry name" value="Pectin lyase F"/>
    <property type="match status" value="1"/>
</dbReference>
<dbReference type="GO" id="GO:0045493">
    <property type="term" value="P:xylan catabolic process"/>
    <property type="evidence" value="ECO:0007669"/>
    <property type="project" value="UniProtKB-KW"/>
</dbReference>
<dbReference type="InterPro" id="IPR011050">
    <property type="entry name" value="Pectin_lyase_fold/virulence"/>
</dbReference>
<keyword evidence="13" id="KW-1133">Transmembrane helix</keyword>
<comment type="catalytic activity">
    <reaction evidence="10">
        <text>feruloyl-polysaccharide + H2O = ferulate + polysaccharide.</text>
        <dbReference type="EC" id="3.1.1.73"/>
    </reaction>
</comment>
<keyword evidence="13" id="KW-0472">Membrane</keyword>
<keyword evidence="7 12" id="KW-0456">Lyase</keyword>
<keyword evidence="4" id="KW-0858">Xylan degradation</keyword>
<feature type="transmembrane region" description="Helical" evidence="13">
    <location>
        <begin position="679"/>
        <end position="698"/>
    </location>
</feature>
<dbReference type="InterPro" id="IPR012334">
    <property type="entry name" value="Pectin_lyas_fold"/>
</dbReference>
<dbReference type="PANTHER" id="PTHR38050">
    <property type="match status" value="1"/>
</dbReference>
<feature type="domain" description="Pectate lyase" evidence="14">
    <location>
        <begin position="766"/>
        <end position="967"/>
    </location>
</feature>
<dbReference type="Gene3D" id="3.50.4.10">
    <property type="entry name" value="Hepatocyte Growth Factor"/>
    <property type="match status" value="1"/>
</dbReference>
<keyword evidence="5" id="KW-0732">Signal</keyword>
<evidence type="ECO:0000256" key="8">
    <source>
        <dbReference type="ARBA" id="ARBA00023277"/>
    </source>
</evidence>
<dbReference type="GO" id="GO:0005576">
    <property type="term" value="C:extracellular region"/>
    <property type="evidence" value="ECO:0007669"/>
    <property type="project" value="UniProtKB-SubCell"/>
</dbReference>
<protein>
    <recommendedName>
        <fullName evidence="14">Pectate lyase domain-containing protein</fullName>
    </recommendedName>
</protein>
<comment type="subcellular location">
    <subcellularLocation>
        <location evidence="1 12">Secreted</location>
    </subcellularLocation>
</comment>
<reference evidence="15" key="1">
    <citation type="submission" date="2020-06" db="EMBL/GenBank/DDBJ databases">
        <authorList>
            <person name="Onetto C."/>
        </authorList>
    </citation>
    <scope>NUCLEOTIDE SEQUENCE</scope>
</reference>
<evidence type="ECO:0000256" key="4">
    <source>
        <dbReference type="ARBA" id="ARBA00022651"/>
    </source>
</evidence>
<keyword evidence="16" id="KW-1185">Reference proteome</keyword>
<name>A0A9N8P8H9_9PEZI</name>
<keyword evidence="13" id="KW-0812">Transmembrane</keyword>
<dbReference type="Gene3D" id="2.160.20.10">
    <property type="entry name" value="Single-stranded right-handed beta-helix, Pectin lyase-like"/>
    <property type="match status" value="1"/>
</dbReference>
<keyword evidence="3 12" id="KW-0964">Secreted</keyword>
<evidence type="ECO:0000256" key="9">
    <source>
        <dbReference type="ARBA" id="ARBA00023326"/>
    </source>
</evidence>
<keyword evidence="9 12" id="KW-0624">Polysaccharide degradation</keyword>
<dbReference type="Proteomes" id="UP000714618">
    <property type="component" value="Unassembled WGS sequence"/>
</dbReference>
<dbReference type="GO" id="GO:0030600">
    <property type="term" value="F:feruloyl esterase activity"/>
    <property type="evidence" value="ECO:0007669"/>
    <property type="project" value="UniProtKB-EC"/>
</dbReference>
<dbReference type="SUPFAM" id="SSF53474">
    <property type="entry name" value="alpha/beta-Hydrolases"/>
    <property type="match status" value="1"/>
</dbReference>
<accession>A0A9N8P8H9</accession>
<evidence type="ECO:0000256" key="10">
    <source>
        <dbReference type="ARBA" id="ARBA00034075"/>
    </source>
</evidence>
<evidence type="ECO:0000256" key="2">
    <source>
        <dbReference type="ARBA" id="ARBA00010980"/>
    </source>
</evidence>
<dbReference type="InterPro" id="IPR029058">
    <property type="entry name" value="AB_hydrolase_fold"/>
</dbReference>
<keyword evidence="6" id="KW-0378">Hydrolase</keyword>
<dbReference type="OrthoDB" id="1637350at2759"/>
<sequence length="1045" mass="108327">MLGYPSRSPNIISAVRVSNATGQADISSSTTVLSSSISSSAGSSAVSATPSASSTPSADLCPSYNFTTYADNEDNNWQVLCGFDTSPSSFGVVDVPSFADCLEACNVEDGCVAVSYYGTACYFKDGYQEMVPSRNVNSAFVINQANYPVPSRDEVYSGRGCGSSLPAGQVPGGPTTQFTINSAGLNRSFSVHVPSSYNTNNAAPLIFAFHGRSETLLNIEGYSGLSSEALNPYGIVVYPLGVASDPDTVDRTPYVDDQTFVQDLIVHMTSNYCIDTSRILATGFSNGGGLVGVLACNSSLSNQFSAFAINAGAQYTNDSDTAGCPQSGDVPSTILTNTLVQPVCSPGRQNVPILEFHGDADGTISYNGGPRRGYCLPTIPHWVSDWSVRNGMTNASVVTPLANGQVTKYEYGADDDQGLVTHYKVAGWNHAWVSTALGAPIDSTPIILEFLYRFTNPNALRYIPAPPSPPAVSSTVSSSTSAIATSSPSAGIPSPSSNLSSVAFPNVTAVSPSPSNISLPLNTTTSLSVPLTTAPVSVNMSTPFNVSSITADSTTAFNTSIVSLPDTAVLSSAFSTATPAPFANATATMDTNITLPTSSPTSVSCPSSNNTLYTDPSSDSTFEIQCGDDNTITAEPASQAKLKSICRFTTSSLFFLFVFNFITLLVLLNIPIAMKYSGIAASATALMVGVASAAVTGVTGKPEGFASSTTGGGNAKAVYPSTTDELVSYLGDKTARVIVLTKTFDFTGTEGTTTSSGCAPWGTGAGCQTDKWCENYESDAPKVSSITYDAAGTLGITVASDKSIVGDGSKGVIKGKGLRIVNGAKNVVIQNVAITDINPEYVWGGDAITLDGTDNVWIDHVTHIVLGTEASGKVTISNSYIDGSGDYSATCDGHQYWALYFDGSGDQVTFKNNYIYQTSGRAPKVQSNTLLHAVNNYWNDNSGHAFEIGKGGYVLAEGNVFENVKAPLEASSYAGELFTADSGSACSSALGRSCEANSLSGSGIFSESNTGFLSKFSGAGAATAKPASGIKSYVTANAGAGKLAQ</sequence>
<keyword evidence="8 12" id="KW-0119">Carbohydrate metabolism</keyword>
<comment type="catalytic activity">
    <reaction evidence="11">
        <text>Eliminative cleavage of (1-&gt;4)-alpha-D-galacturonan methyl ester to give oligosaccharides with 4-deoxy-6-O-methyl-alpha-D-galact-4-enuronosyl groups at their non-reducing ends.</text>
        <dbReference type="EC" id="4.2.2.10"/>
    </reaction>
</comment>
<dbReference type="InterPro" id="IPR043595">
    <property type="entry name" value="FaeB/C/D"/>
</dbReference>
<evidence type="ECO:0000256" key="3">
    <source>
        <dbReference type="ARBA" id="ARBA00022525"/>
    </source>
</evidence>
<dbReference type="SUPFAM" id="SSF51126">
    <property type="entry name" value="Pectin lyase-like"/>
    <property type="match status" value="1"/>
</dbReference>
<evidence type="ECO:0000256" key="1">
    <source>
        <dbReference type="ARBA" id="ARBA00004613"/>
    </source>
</evidence>
<evidence type="ECO:0000256" key="13">
    <source>
        <dbReference type="SAM" id="Phobius"/>
    </source>
</evidence>
<dbReference type="GO" id="GO:0047490">
    <property type="term" value="F:pectin lyase activity"/>
    <property type="evidence" value="ECO:0007669"/>
    <property type="project" value="UniProtKB-EC"/>
</dbReference>
<evidence type="ECO:0000256" key="12">
    <source>
        <dbReference type="RuleBase" id="RU361173"/>
    </source>
</evidence>
<dbReference type="Gene3D" id="3.40.50.1820">
    <property type="entry name" value="alpha/beta hydrolase"/>
    <property type="match status" value="1"/>
</dbReference>
<dbReference type="Pfam" id="PF00544">
    <property type="entry name" value="Pectate_lyase_4"/>
    <property type="match status" value="1"/>
</dbReference>
<evidence type="ECO:0000313" key="15">
    <source>
        <dbReference type="EMBL" id="CAD0085762.1"/>
    </source>
</evidence>
<gene>
    <name evidence="15" type="ORF">AWRI4233_LOCUS364</name>
</gene>
<evidence type="ECO:0000259" key="14">
    <source>
        <dbReference type="SMART" id="SM00656"/>
    </source>
</evidence>
<organism evidence="15 16">
    <name type="scientific">Aureobasidium mustum</name>
    <dbReference type="NCBI Taxonomy" id="2773714"/>
    <lineage>
        <taxon>Eukaryota</taxon>
        <taxon>Fungi</taxon>
        <taxon>Dikarya</taxon>
        <taxon>Ascomycota</taxon>
        <taxon>Pezizomycotina</taxon>
        <taxon>Dothideomycetes</taxon>
        <taxon>Dothideomycetidae</taxon>
        <taxon>Dothideales</taxon>
        <taxon>Saccotheciaceae</taxon>
        <taxon>Aureobasidium</taxon>
    </lineage>
</organism>
<dbReference type="PANTHER" id="PTHR38050:SF2">
    <property type="entry name" value="FERULOYL ESTERASE C-RELATED"/>
    <property type="match status" value="1"/>
</dbReference>
<evidence type="ECO:0000256" key="7">
    <source>
        <dbReference type="ARBA" id="ARBA00023239"/>
    </source>
</evidence>